<feature type="transmembrane region" description="Helical" evidence="2">
    <location>
        <begin position="149"/>
        <end position="169"/>
    </location>
</feature>
<feature type="compositionally biased region" description="Acidic residues" evidence="1">
    <location>
        <begin position="12"/>
        <end position="23"/>
    </location>
</feature>
<feature type="compositionally biased region" description="Low complexity" evidence="1">
    <location>
        <begin position="422"/>
        <end position="443"/>
    </location>
</feature>
<comment type="caution">
    <text evidence="3">The sequence shown here is derived from an EMBL/GenBank/DDBJ whole genome shotgun (WGS) entry which is preliminary data.</text>
</comment>
<evidence type="ECO:0000256" key="1">
    <source>
        <dbReference type="SAM" id="MobiDB-lite"/>
    </source>
</evidence>
<gene>
    <name evidence="3" type="ORF">CK203_025342</name>
</gene>
<keyword evidence="2" id="KW-1133">Transmembrane helix</keyword>
<feature type="region of interest" description="Disordered" evidence="1">
    <location>
        <begin position="421"/>
        <end position="443"/>
    </location>
</feature>
<dbReference type="EMBL" id="QGNW01000072">
    <property type="protein sequence ID" value="RVX02169.1"/>
    <property type="molecule type" value="Genomic_DNA"/>
</dbReference>
<keyword evidence="2" id="KW-0472">Membrane</keyword>
<evidence type="ECO:0000313" key="3">
    <source>
        <dbReference type="EMBL" id="RVX02169.1"/>
    </source>
</evidence>
<accession>A0A438IZP5</accession>
<keyword evidence="2" id="KW-0812">Transmembrane</keyword>
<evidence type="ECO:0000313" key="4">
    <source>
        <dbReference type="Proteomes" id="UP000288805"/>
    </source>
</evidence>
<reference evidence="3 4" key="1">
    <citation type="journal article" date="2018" name="PLoS Genet.">
        <title>Population sequencing reveals clonal diversity and ancestral inbreeding in the grapevine cultivar Chardonnay.</title>
        <authorList>
            <person name="Roach M.J."/>
            <person name="Johnson D.L."/>
            <person name="Bohlmann J."/>
            <person name="van Vuuren H.J."/>
            <person name="Jones S.J."/>
            <person name="Pretorius I.S."/>
            <person name="Schmidt S.A."/>
            <person name="Borneman A.R."/>
        </authorList>
    </citation>
    <scope>NUCLEOTIDE SEQUENCE [LARGE SCALE GENOMIC DNA]</scope>
    <source>
        <strain evidence="4">cv. Chardonnay</strain>
        <tissue evidence="3">Leaf</tissue>
    </source>
</reference>
<feature type="transmembrane region" description="Helical" evidence="2">
    <location>
        <begin position="122"/>
        <end position="143"/>
    </location>
</feature>
<dbReference type="OrthoDB" id="1738562at2759"/>
<evidence type="ECO:0000256" key="2">
    <source>
        <dbReference type="SAM" id="Phobius"/>
    </source>
</evidence>
<proteinExistence type="predicted"/>
<name>A0A438IZP5_VITVI</name>
<sequence length="735" mass="80739">MEEGSDLREENEAADGSDEGDGLEDLTAIGWSLSDFKAINLTVGTHRIRLEEGAKPMHQPQRRLNLPLRRWLGKSWSSSLAQASFMSYQIAHGKVVCHFGARSQVAYLLGSQGFWSPINRGLPTFCATFWPFLLFGVFIFFSLPPAFCVFATLAVIYLPGVSSSLLVLLRASFVSAGGHFSRILGSCRQRQGWQRPLELGFSHVSSLSVIRGLYLGFLACGYCSVVVEESLVGAFLASRTRSHATHCPSMSVRGDIASTSVTGKGQKRARTGASVGRTCSKRPTELISKWEFWELFAFRTTSLLSAHIPSFQLVIGLQDSNKGGARGHVLVPGPWVGLLEHPGWDFFPHRTLHIPGRIGYAFLCLSFSNSMIEPKPYVIPIIPRSLPKVLVPDEHHVLKDLPFYKVACEADAKKSVAKAAKKASTPTPMSPSASTSFASTSMASTVPDSEADLNFSGADPDIEVEHVVPRIIHELEGEEGITTNLRVDFKERQRKRLFESIIVVLPPDKRSCTEEPHKAPVPDTSSMPMPLIDAAGPNNVPVVKSPDRKYVCPAQDEVSTDLAPVGDDLDRKYAPAPPCAPSWEEMMELLNRVPCFTKVEPLSIKMLEFFSLTKRISMNIDGNPPISIAARLPFGTPESVVSRIQPMQDYIAQEAIEMKAAADGTETLKKSEGERETTQAEEEFRAGFATQKELEDEYQKHIPTTEQGHSIQCLQVMVVLAVGMPISVGMIAFIP</sequence>
<dbReference type="Proteomes" id="UP000288805">
    <property type="component" value="Unassembled WGS sequence"/>
</dbReference>
<organism evidence="3 4">
    <name type="scientific">Vitis vinifera</name>
    <name type="common">Grape</name>
    <dbReference type="NCBI Taxonomy" id="29760"/>
    <lineage>
        <taxon>Eukaryota</taxon>
        <taxon>Viridiplantae</taxon>
        <taxon>Streptophyta</taxon>
        <taxon>Embryophyta</taxon>
        <taxon>Tracheophyta</taxon>
        <taxon>Spermatophyta</taxon>
        <taxon>Magnoliopsida</taxon>
        <taxon>eudicotyledons</taxon>
        <taxon>Gunneridae</taxon>
        <taxon>Pentapetalae</taxon>
        <taxon>rosids</taxon>
        <taxon>Vitales</taxon>
        <taxon>Vitaceae</taxon>
        <taxon>Viteae</taxon>
        <taxon>Vitis</taxon>
    </lineage>
</organism>
<dbReference type="AlphaFoldDB" id="A0A438IZP5"/>
<feature type="compositionally biased region" description="Basic and acidic residues" evidence="1">
    <location>
        <begin position="1"/>
        <end position="11"/>
    </location>
</feature>
<protein>
    <submittedName>
        <fullName evidence="3">Uncharacterized protein</fullName>
    </submittedName>
</protein>
<feature type="region of interest" description="Disordered" evidence="1">
    <location>
        <begin position="1"/>
        <end position="23"/>
    </location>
</feature>